<reference evidence="3 4" key="1">
    <citation type="submission" date="2015-09" db="EMBL/GenBank/DDBJ databases">
        <authorList>
            <consortium name="Pathogen Informatics"/>
        </authorList>
    </citation>
    <scope>NUCLEOTIDE SEQUENCE [LARGE SCALE GENOMIC DNA]</scope>
    <source>
        <strain evidence="3 4">2789STDY5834865</strain>
    </source>
</reference>
<dbReference type="Pfam" id="PF03235">
    <property type="entry name" value="GmrSD_N"/>
    <property type="match status" value="1"/>
</dbReference>
<dbReference type="InterPro" id="IPR038461">
    <property type="entry name" value="Schlafen_AlbA_2_dom_sf"/>
</dbReference>
<dbReference type="PANTHER" id="PTHR39639:SF1">
    <property type="entry name" value="DUF262 DOMAIN-CONTAINING PROTEIN"/>
    <property type="match status" value="1"/>
</dbReference>
<dbReference type="InterPro" id="IPR004919">
    <property type="entry name" value="GmrSD_N"/>
</dbReference>
<evidence type="ECO:0000313" key="4">
    <source>
        <dbReference type="Proteomes" id="UP000095512"/>
    </source>
</evidence>
<feature type="domain" description="GmrSD restriction endonucleases N-terminal" evidence="1">
    <location>
        <begin position="13"/>
        <end position="168"/>
    </location>
</feature>
<evidence type="ECO:0000259" key="1">
    <source>
        <dbReference type="Pfam" id="PF03235"/>
    </source>
</evidence>
<dbReference type="PANTHER" id="PTHR39639">
    <property type="entry name" value="CHROMOSOME 16, WHOLE GENOME SHOTGUN SEQUENCE"/>
    <property type="match status" value="1"/>
</dbReference>
<dbReference type="Gene3D" id="3.30.950.30">
    <property type="entry name" value="Schlafen, AAA domain"/>
    <property type="match status" value="1"/>
</dbReference>
<dbReference type="Proteomes" id="UP000095512">
    <property type="component" value="Unassembled WGS sequence"/>
</dbReference>
<dbReference type="InterPro" id="IPR007421">
    <property type="entry name" value="Schlafen_AlbA_2_dom"/>
</dbReference>
<dbReference type="EMBL" id="CZAB01000095">
    <property type="protein sequence ID" value="CUQ14501.1"/>
    <property type="molecule type" value="Genomic_DNA"/>
</dbReference>
<dbReference type="RefSeq" id="WP_057573024.1">
    <property type="nucleotide sequence ID" value="NZ_CAUDZF010000136.1"/>
</dbReference>
<evidence type="ECO:0000313" key="3">
    <source>
        <dbReference type="EMBL" id="CUQ14501.1"/>
    </source>
</evidence>
<feature type="domain" description="Schlafen AlbA-2" evidence="2">
    <location>
        <begin position="420"/>
        <end position="576"/>
    </location>
</feature>
<proteinExistence type="predicted"/>
<dbReference type="Pfam" id="PF04326">
    <property type="entry name" value="SLFN_AlbA_2"/>
    <property type="match status" value="1"/>
</dbReference>
<evidence type="ECO:0000259" key="2">
    <source>
        <dbReference type="Pfam" id="PF04326"/>
    </source>
</evidence>
<protein>
    <submittedName>
        <fullName evidence="3">Uncharacterized conserved protein</fullName>
    </submittedName>
</protein>
<name>A0A174U1B5_9FIRM</name>
<dbReference type="AlphaFoldDB" id="A0A174U1B5"/>
<sequence length="592" mass="67835">MSLIPSGLSVQEAYRRYRNGQIVVNRKYQRKLVWTQNEKRMLIDSILHEYPIPLILFAETQSEDGPVYEILDGMQRLNAIFDFIENKFDFNGKFFDVNQLARAKQLKDEGIIELSEQGDVLEEKSCANFLDYQLAVTSYQVMSEETIIEVFGRINSSGKRLSNQERRQAGVTSKFSDVVRNISAEIRGDATAESVLLYNMPEISIGSNRINDTYGLKAESTFWVKQGVLAVQNLRDSEDEEMLADIVISVLFDKPFARSKELLDDAYSSNSSLAVDIENALMRYKKEKLISDIKNTFSVLKNTIESVSNEDNFLRKTLYPDSRSPIKNAFYTLFMAFYNMLVKEDLSPCDNNRLFENLKNLQSKIKMSTHYTNIEDRKKNIALTEGLIRGTFVKKEPSSLNHGAGLALDFENSIRRSKIETPRYEFKQGFLRLSDDRKYDKELESQIIHTICAMANIGPDSEGYIYIGVADKEKDAERIKILDGIEPMNISNHFVVGVEREAIILGISVENYCRKVLSIIQESKLSKDLKIAVLTKIDIIDYKGLTVIRICVPKQDELSYCGEDIYIRQYNNTVKLETAKEILAVNKIFEQR</sequence>
<accession>A0A174U1B5</accession>
<organism evidence="3 4">
    <name type="scientific">Enterocloster clostridioformis</name>
    <dbReference type="NCBI Taxonomy" id="1531"/>
    <lineage>
        <taxon>Bacteria</taxon>
        <taxon>Bacillati</taxon>
        <taxon>Bacillota</taxon>
        <taxon>Clostridia</taxon>
        <taxon>Lachnospirales</taxon>
        <taxon>Lachnospiraceae</taxon>
        <taxon>Enterocloster</taxon>
    </lineage>
</organism>
<gene>
    <name evidence="3" type="ORF">ERS852480_04978</name>
</gene>